<dbReference type="VEuPathDB" id="FungiDB:FUN_017662"/>
<gene>
    <name evidence="2" type="ORF">RhiirC2_790052</name>
</gene>
<organism evidence="2 3">
    <name type="scientific">Rhizophagus irregularis</name>
    <dbReference type="NCBI Taxonomy" id="588596"/>
    <lineage>
        <taxon>Eukaryota</taxon>
        <taxon>Fungi</taxon>
        <taxon>Fungi incertae sedis</taxon>
        <taxon>Mucoromycota</taxon>
        <taxon>Glomeromycotina</taxon>
        <taxon>Glomeromycetes</taxon>
        <taxon>Glomerales</taxon>
        <taxon>Glomeraceae</taxon>
        <taxon>Rhizophagus</taxon>
    </lineage>
</organism>
<comment type="caution">
    <text evidence="2">The sequence shown here is derived from an EMBL/GenBank/DDBJ whole genome shotgun (WGS) entry which is preliminary data.</text>
</comment>
<dbReference type="EMBL" id="LLXL01001852">
    <property type="protein sequence ID" value="PKK62651.1"/>
    <property type="molecule type" value="Genomic_DNA"/>
</dbReference>
<evidence type="ECO:0000256" key="1">
    <source>
        <dbReference type="SAM" id="SignalP"/>
    </source>
</evidence>
<proteinExistence type="predicted"/>
<feature type="signal peptide" evidence="1">
    <location>
        <begin position="1"/>
        <end position="17"/>
    </location>
</feature>
<feature type="chain" id="PRO_5014871236" description="Secreted protein" evidence="1">
    <location>
        <begin position="18"/>
        <end position="101"/>
    </location>
</feature>
<evidence type="ECO:0008006" key="4">
    <source>
        <dbReference type="Google" id="ProtNLM"/>
    </source>
</evidence>
<name>A0A2N1MLX3_9GLOM</name>
<evidence type="ECO:0000313" key="3">
    <source>
        <dbReference type="Proteomes" id="UP000233469"/>
    </source>
</evidence>
<reference evidence="2 3" key="1">
    <citation type="submission" date="2016-04" db="EMBL/GenBank/DDBJ databases">
        <title>Genome analyses suggest a sexual origin of heterokaryosis in a supposedly ancient asexual fungus.</title>
        <authorList>
            <person name="Ropars J."/>
            <person name="Sedzielewska K."/>
            <person name="Noel J."/>
            <person name="Charron P."/>
            <person name="Farinelli L."/>
            <person name="Marton T."/>
            <person name="Kruger M."/>
            <person name="Pelin A."/>
            <person name="Brachmann A."/>
            <person name="Corradi N."/>
        </authorList>
    </citation>
    <scope>NUCLEOTIDE SEQUENCE [LARGE SCALE GENOMIC DNA]</scope>
    <source>
        <strain evidence="2 3">C2</strain>
    </source>
</reference>
<reference evidence="2 3" key="2">
    <citation type="submission" date="2017-10" db="EMBL/GenBank/DDBJ databases">
        <title>Extensive intraspecific genome diversity in a model arbuscular mycorrhizal fungus.</title>
        <authorList>
            <person name="Chen E.C.H."/>
            <person name="Morin E."/>
            <person name="Baudet D."/>
            <person name="Noel J."/>
            <person name="Ndikumana S."/>
            <person name="Charron P."/>
            <person name="St-Onge C."/>
            <person name="Giorgi J."/>
            <person name="Grigoriev I.V."/>
            <person name="Roux C."/>
            <person name="Martin F.M."/>
            <person name="Corradi N."/>
        </authorList>
    </citation>
    <scope>NUCLEOTIDE SEQUENCE [LARGE SCALE GENOMIC DNA]</scope>
    <source>
        <strain evidence="2 3">C2</strain>
    </source>
</reference>
<dbReference type="AlphaFoldDB" id="A0A2N1MLX3"/>
<sequence length="101" mass="11388">MAANLLMLWCLPSPIAANGKDDRITLLNRLILIRSIGIKNGIEGKSMEALDKISTYFPTNLCNDCIHMLMPSIRREVNCSVKYGHTGHFCWIVRKKEGHCS</sequence>
<dbReference type="Proteomes" id="UP000233469">
    <property type="component" value="Unassembled WGS sequence"/>
</dbReference>
<keyword evidence="1" id="KW-0732">Signal</keyword>
<protein>
    <recommendedName>
        <fullName evidence="4">Secreted protein</fullName>
    </recommendedName>
</protein>
<evidence type="ECO:0000313" key="2">
    <source>
        <dbReference type="EMBL" id="PKK62651.1"/>
    </source>
</evidence>
<accession>A0A2N1MLX3</accession>